<dbReference type="eggNOG" id="KOG3203">
    <property type="taxonomic scope" value="Eukaryota"/>
</dbReference>
<dbReference type="InterPro" id="IPR005823">
    <property type="entry name" value="Ribosomal_uL13_bac-type"/>
</dbReference>
<evidence type="ECO:0000256" key="3">
    <source>
        <dbReference type="ARBA" id="ARBA00023274"/>
    </source>
</evidence>
<evidence type="ECO:0000313" key="6">
    <source>
        <dbReference type="Proteomes" id="UP000009328"/>
    </source>
</evidence>
<dbReference type="SUPFAM" id="SSF52161">
    <property type="entry name" value="Ribosomal protein L13"/>
    <property type="match status" value="1"/>
</dbReference>
<dbReference type="HOGENOM" id="CLU_082184_1_1_1"/>
<dbReference type="InParanoid" id="K0KQV0"/>
<keyword evidence="2 4" id="KW-0689">Ribosomal protein</keyword>
<dbReference type="AlphaFoldDB" id="K0KQV0"/>
<evidence type="ECO:0000256" key="2">
    <source>
        <dbReference type="ARBA" id="ARBA00022980"/>
    </source>
</evidence>
<dbReference type="FunCoup" id="K0KQV0">
    <property type="interactions" value="759"/>
</dbReference>
<evidence type="ECO:0000313" key="5">
    <source>
        <dbReference type="EMBL" id="CCH43699.1"/>
    </source>
</evidence>
<keyword evidence="6" id="KW-1185">Reference proteome</keyword>
<dbReference type="EMBL" id="CAIF01000088">
    <property type="protein sequence ID" value="CCH43699.1"/>
    <property type="molecule type" value="Genomic_DNA"/>
</dbReference>
<dbReference type="InterPro" id="IPR036899">
    <property type="entry name" value="Ribosomal_uL13_sf"/>
</dbReference>
<evidence type="ECO:0000256" key="4">
    <source>
        <dbReference type="RuleBase" id="RU003877"/>
    </source>
</evidence>
<dbReference type="PANTHER" id="PTHR11545">
    <property type="entry name" value="RIBOSOMAL PROTEIN L13"/>
    <property type="match status" value="1"/>
</dbReference>
<dbReference type="GO" id="GO:0003735">
    <property type="term" value="F:structural constituent of ribosome"/>
    <property type="evidence" value="ECO:0007669"/>
    <property type="project" value="InterPro"/>
</dbReference>
<dbReference type="Proteomes" id="UP000009328">
    <property type="component" value="Unassembled WGS sequence"/>
</dbReference>
<dbReference type="Pfam" id="PF00572">
    <property type="entry name" value="Ribosomal_L13"/>
    <property type="match status" value="1"/>
</dbReference>
<dbReference type="Gene3D" id="3.90.1180.10">
    <property type="entry name" value="Ribosomal protein L13"/>
    <property type="match status" value="1"/>
</dbReference>
<dbReference type="InterPro" id="IPR005822">
    <property type="entry name" value="Ribosomal_uL13"/>
</dbReference>
<gene>
    <name evidence="5" type="ORF">BN7_3253</name>
</gene>
<organism evidence="5 6">
    <name type="scientific">Wickerhamomyces ciferrii (strain ATCC 14091 / BCRC 22168 / CBS 111 / JCM 3599 / NBRC 0793 / NRRL Y-1031 F-60-10)</name>
    <name type="common">Yeast</name>
    <name type="synonym">Pichia ciferrii</name>
    <dbReference type="NCBI Taxonomy" id="1206466"/>
    <lineage>
        <taxon>Eukaryota</taxon>
        <taxon>Fungi</taxon>
        <taxon>Dikarya</taxon>
        <taxon>Ascomycota</taxon>
        <taxon>Saccharomycotina</taxon>
        <taxon>Saccharomycetes</taxon>
        <taxon>Phaffomycetales</taxon>
        <taxon>Wickerhamomycetaceae</taxon>
        <taxon>Wickerhamomyces</taxon>
    </lineage>
</organism>
<dbReference type="GO" id="GO:0017148">
    <property type="term" value="P:negative regulation of translation"/>
    <property type="evidence" value="ECO:0007669"/>
    <property type="project" value="TreeGrafter"/>
</dbReference>
<name>K0KQV0_WICCF</name>
<reference evidence="5 6" key="1">
    <citation type="journal article" date="2012" name="Eukaryot. Cell">
        <title>Draft genome sequence of Wickerhamomyces ciferrii NRRL Y-1031 F-60-10.</title>
        <authorList>
            <person name="Schneider J."/>
            <person name="Andrea H."/>
            <person name="Blom J."/>
            <person name="Jaenicke S."/>
            <person name="Ruckert C."/>
            <person name="Schorsch C."/>
            <person name="Szczepanowski R."/>
            <person name="Farwick M."/>
            <person name="Goesmann A."/>
            <person name="Puhler A."/>
            <person name="Schaffer S."/>
            <person name="Tauch A."/>
            <person name="Kohler T."/>
            <person name="Brinkrolf K."/>
        </authorList>
    </citation>
    <scope>NUCLEOTIDE SEQUENCE [LARGE SCALE GENOMIC DNA]</scope>
    <source>
        <strain evidence="6">ATCC 14091 / BCRC 22168 / CBS 111 / JCM 3599 / NBRC 0793 / NRRL Y-1031 F-60-10</strain>
    </source>
</reference>
<dbReference type="HAMAP" id="MF_01366">
    <property type="entry name" value="Ribosomal_uL13"/>
    <property type="match status" value="1"/>
</dbReference>
<dbReference type="PIRSF" id="PIRSF002181">
    <property type="entry name" value="Ribosomal_L13"/>
    <property type="match status" value="1"/>
</dbReference>
<comment type="similarity">
    <text evidence="1 4">Belongs to the universal ribosomal protein uL13 family.</text>
</comment>
<sequence length="153" mass="17601">MSQKIGRLWHHVDVAKDNRSLGRLASQIAITLMGKHKPIYDPSYDVGDYVVVTNCKDLKITGNKLKDKLYWRHSGKIGQLKLTPMDKVIHDKGYGEVLRKAVSGMLPKTKLRKARLERLKVFDGSEHPYKQNIFAVHDQQPEARKKLLELEQD</sequence>
<evidence type="ECO:0000256" key="1">
    <source>
        <dbReference type="ARBA" id="ARBA00006227"/>
    </source>
</evidence>
<dbReference type="PANTHER" id="PTHR11545:SF2">
    <property type="entry name" value="LARGE RIBOSOMAL SUBUNIT PROTEIN UL13M"/>
    <property type="match status" value="1"/>
</dbReference>
<proteinExistence type="inferred from homology"/>
<dbReference type="PROSITE" id="PS00783">
    <property type="entry name" value="RIBOSOMAL_L13"/>
    <property type="match status" value="1"/>
</dbReference>
<dbReference type="InterPro" id="IPR023563">
    <property type="entry name" value="Ribosomal_uL13_CS"/>
</dbReference>
<dbReference type="GO" id="GO:0006412">
    <property type="term" value="P:translation"/>
    <property type="evidence" value="ECO:0007669"/>
    <property type="project" value="InterPro"/>
</dbReference>
<dbReference type="STRING" id="1206466.K0KQV0"/>
<accession>K0KQV0</accession>
<comment type="caution">
    <text evidence="5">The sequence shown here is derived from an EMBL/GenBank/DDBJ whole genome shotgun (WGS) entry which is preliminary data.</text>
</comment>
<protein>
    <submittedName>
        <fullName evidence="5">50S ribosomal protein L13</fullName>
    </submittedName>
</protein>
<dbReference type="GO" id="GO:0003729">
    <property type="term" value="F:mRNA binding"/>
    <property type="evidence" value="ECO:0007669"/>
    <property type="project" value="TreeGrafter"/>
</dbReference>
<keyword evidence="3 4" id="KW-0687">Ribonucleoprotein</keyword>
<dbReference type="GO" id="GO:0005762">
    <property type="term" value="C:mitochondrial large ribosomal subunit"/>
    <property type="evidence" value="ECO:0007669"/>
    <property type="project" value="TreeGrafter"/>
</dbReference>
<dbReference type="CDD" id="cd00392">
    <property type="entry name" value="Ribosomal_L13"/>
    <property type="match status" value="1"/>
</dbReference>
<dbReference type="NCBIfam" id="TIGR01066">
    <property type="entry name" value="rplM_bact"/>
    <property type="match status" value="1"/>
</dbReference>